<proteinExistence type="inferred from homology"/>
<keyword evidence="4" id="KW-1185">Reference proteome</keyword>
<dbReference type="PANTHER" id="PTHR10492:SF95">
    <property type="entry name" value="HELITRON HELICASE-LIKE DOMAIN-CONTAINING PROTEIN"/>
    <property type="match status" value="1"/>
</dbReference>
<dbReference type="GO" id="GO:0016787">
    <property type="term" value="F:hydrolase activity"/>
    <property type="evidence" value="ECO:0007669"/>
    <property type="project" value="UniProtKB-KW"/>
</dbReference>
<comment type="catalytic activity">
    <reaction evidence="1">
        <text>ATP + H2O = ADP + phosphate + H(+)</text>
        <dbReference type="Rhea" id="RHEA:13065"/>
        <dbReference type="ChEBI" id="CHEBI:15377"/>
        <dbReference type="ChEBI" id="CHEBI:15378"/>
        <dbReference type="ChEBI" id="CHEBI:30616"/>
        <dbReference type="ChEBI" id="CHEBI:43474"/>
        <dbReference type="ChEBI" id="CHEBI:456216"/>
        <dbReference type="EC" id="5.6.2.3"/>
    </reaction>
</comment>
<comment type="cofactor">
    <cofactor evidence="1">
        <name>Mg(2+)</name>
        <dbReference type="ChEBI" id="CHEBI:18420"/>
    </cofactor>
</comment>
<reference evidence="3 4" key="1">
    <citation type="submission" date="2020-12" db="EMBL/GenBank/DDBJ databases">
        <title>Metabolic potential, ecology and presence of endohyphal bacteria is reflected in genomic diversity of Mucoromycotina.</title>
        <authorList>
            <person name="Muszewska A."/>
            <person name="Okrasinska A."/>
            <person name="Steczkiewicz K."/>
            <person name="Drgas O."/>
            <person name="Orlowska M."/>
            <person name="Perlinska-Lenart U."/>
            <person name="Aleksandrzak-Piekarczyk T."/>
            <person name="Szatraj K."/>
            <person name="Zielenkiewicz U."/>
            <person name="Pilsyk S."/>
            <person name="Malc E."/>
            <person name="Mieczkowski P."/>
            <person name="Kruszewska J.S."/>
            <person name="Biernat P."/>
            <person name="Pawlowska J."/>
        </authorList>
    </citation>
    <scope>NUCLEOTIDE SEQUENCE [LARGE SCALE GENOMIC DNA]</scope>
    <source>
        <strain evidence="3 4">CBS 142.35</strain>
    </source>
</reference>
<dbReference type="EC" id="5.6.2.3" evidence="1"/>
<dbReference type="GO" id="GO:0043139">
    <property type="term" value="F:5'-3' DNA helicase activity"/>
    <property type="evidence" value="ECO:0007669"/>
    <property type="project" value="UniProtKB-EC"/>
</dbReference>
<keyword evidence="1" id="KW-0347">Helicase</keyword>
<dbReference type="GO" id="GO:0006281">
    <property type="term" value="P:DNA repair"/>
    <property type="evidence" value="ECO:0007669"/>
    <property type="project" value="UniProtKB-KW"/>
</dbReference>
<dbReference type="EMBL" id="JAEPRB010000069">
    <property type="protein sequence ID" value="KAG2223056.1"/>
    <property type="molecule type" value="Genomic_DNA"/>
</dbReference>
<keyword evidence="1" id="KW-0233">DNA recombination</keyword>
<gene>
    <name evidence="3" type="ORF">INT45_008257</name>
</gene>
<keyword evidence="1" id="KW-0378">Hydrolase</keyword>
<evidence type="ECO:0000313" key="4">
    <source>
        <dbReference type="Proteomes" id="UP000646827"/>
    </source>
</evidence>
<comment type="caution">
    <text evidence="3">The sequence shown here is derived from an EMBL/GenBank/DDBJ whole genome shotgun (WGS) entry which is preliminary data.</text>
</comment>
<name>A0A8H7VHF1_9FUNG</name>
<keyword evidence="1" id="KW-0227">DNA damage</keyword>
<sequence>MPPNDIGSSSLGNDVDKNAGTLVLRMRANDDMRRIREMHRFYDAIYNQALLDIEFVLILSRSLHELDGFIVPEPVHDCANVQEPVLISERHHLSARLALRRERQFEFNNDQQIIYAAVNQFIDAPQQQSKLHLVNGPEGTGKTTLFNAIVGNIRRTNFITLVVATSGAAALLLDGRRTAHSTFEIPLETNEISICDVTPCSDTARLIKLTSIIIWDEISMISCDVIETVNHNIQDIMRSVDPVLENIYFGGKVVVFGGDFGQVLPVIPNAKCPQIVAQCLNRSSIWRHTEVHHRHTNTRVQQAANTVDGAKLREFAEYLLRIGNGSEPPVPGTDDRNFINLYVVELNNLILDQFLGKIQEFRSANQVDDPEGQIR</sequence>
<keyword evidence="1" id="KW-0234">DNA repair</keyword>
<dbReference type="OrthoDB" id="2286272at2759"/>
<dbReference type="GO" id="GO:0005524">
    <property type="term" value="F:ATP binding"/>
    <property type="evidence" value="ECO:0007669"/>
    <property type="project" value="UniProtKB-KW"/>
</dbReference>
<organism evidence="3 4">
    <name type="scientific">Circinella minor</name>
    <dbReference type="NCBI Taxonomy" id="1195481"/>
    <lineage>
        <taxon>Eukaryota</taxon>
        <taxon>Fungi</taxon>
        <taxon>Fungi incertae sedis</taxon>
        <taxon>Mucoromycota</taxon>
        <taxon>Mucoromycotina</taxon>
        <taxon>Mucoromycetes</taxon>
        <taxon>Mucorales</taxon>
        <taxon>Lichtheimiaceae</taxon>
        <taxon>Circinella</taxon>
    </lineage>
</organism>
<comment type="similarity">
    <text evidence="1">Belongs to the helicase family.</text>
</comment>
<keyword evidence="1" id="KW-0067">ATP-binding</keyword>
<evidence type="ECO:0000256" key="1">
    <source>
        <dbReference type="RuleBase" id="RU363044"/>
    </source>
</evidence>
<dbReference type="GO" id="GO:0006310">
    <property type="term" value="P:DNA recombination"/>
    <property type="evidence" value="ECO:0007669"/>
    <property type="project" value="UniProtKB-KW"/>
</dbReference>
<dbReference type="AlphaFoldDB" id="A0A8H7VHF1"/>
<dbReference type="GO" id="GO:0000723">
    <property type="term" value="P:telomere maintenance"/>
    <property type="evidence" value="ECO:0007669"/>
    <property type="project" value="InterPro"/>
</dbReference>
<evidence type="ECO:0000259" key="2">
    <source>
        <dbReference type="Pfam" id="PF05970"/>
    </source>
</evidence>
<feature type="domain" description="DNA helicase Pif1-like DEAD-box helicase" evidence="2">
    <location>
        <begin position="107"/>
        <end position="327"/>
    </location>
</feature>
<accession>A0A8H7VHF1</accession>
<dbReference type="InterPro" id="IPR010285">
    <property type="entry name" value="DNA_helicase_pif1-like_DEAD"/>
</dbReference>
<dbReference type="Gene3D" id="3.40.50.300">
    <property type="entry name" value="P-loop containing nucleotide triphosphate hydrolases"/>
    <property type="match status" value="1"/>
</dbReference>
<dbReference type="Proteomes" id="UP000646827">
    <property type="component" value="Unassembled WGS sequence"/>
</dbReference>
<dbReference type="SUPFAM" id="SSF52540">
    <property type="entry name" value="P-loop containing nucleoside triphosphate hydrolases"/>
    <property type="match status" value="1"/>
</dbReference>
<dbReference type="Pfam" id="PF05970">
    <property type="entry name" value="PIF1"/>
    <property type="match status" value="1"/>
</dbReference>
<keyword evidence="1" id="KW-0547">Nucleotide-binding</keyword>
<protein>
    <recommendedName>
        <fullName evidence="1">ATP-dependent DNA helicase</fullName>
        <ecNumber evidence="1">5.6.2.3</ecNumber>
    </recommendedName>
</protein>
<evidence type="ECO:0000313" key="3">
    <source>
        <dbReference type="EMBL" id="KAG2223056.1"/>
    </source>
</evidence>
<dbReference type="PANTHER" id="PTHR10492">
    <property type="match status" value="1"/>
</dbReference>
<dbReference type="InterPro" id="IPR027417">
    <property type="entry name" value="P-loop_NTPase"/>
</dbReference>